<evidence type="ECO:0008006" key="5">
    <source>
        <dbReference type="Google" id="ProtNLM"/>
    </source>
</evidence>
<dbReference type="PANTHER" id="PTHR34663:SF9">
    <property type="entry name" value="OS06G0637400 PROTEIN"/>
    <property type="match status" value="1"/>
</dbReference>
<proteinExistence type="predicted"/>
<feature type="region of interest" description="Disordered" evidence="1">
    <location>
        <begin position="156"/>
        <end position="190"/>
    </location>
</feature>
<gene>
    <name evidence="3" type="ORF">HHK36_008343</name>
</gene>
<protein>
    <recommendedName>
        <fullName evidence="5">Transmembrane protein</fullName>
    </recommendedName>
</protein>
<dbReference type="PANTHER" id="PTHR34663">
    <property type="entry name" value="OS06G0637400 PROTEIN"/>
    <property type="match status" value="1"/>
</dbReference>
<evidence type="ECO:0000313" key="3">
    <source>
        <dbReference type="EMBL" id="KAF8406258.1"/>
    </source>
</evidence>
<sequence length="190" mass="20051">MGKGFKSLSFFSLLLLVISSMFFATEARPFIGLAESLISFDGLSLGGMKNSGPSPGEGHKFTNLQTLGGIKESGPSPGQGHKVHHYSFEGLPDVYNTSMGKGFKSLSCFFLLLLLSSMFFATEARPFIGLAELLSSDNGGIEGFYDGLSLRGMKNSGPSPGEGHKFTNVQTIGGIKDTGPSPGEGHNVHP</sequence>
<name>A0A835DJU8_TETSI</name>
<dbReference type="OMA" id="SFKPALC"/>
<dbReference type="InterPro" id="IPR044700">
    <property type="entry name" value="PIP2/PIPL1"/>
</dbReference>
<keyword evidence="4" id="KW-1185">Reference proteome</keyword>
<evidence type="ECO:0000313" key="4">
    <source>
        <dbReference type="Proteomes" id="UP000655225"/>
    </source>
</evidence>
<accession>A0A835DJU8</accession>
<dbReference type="AlphaFoldDB" id="A0A835DJU8"/>
<dbReference type="GO" id="GO:0045087">
    <property type="term" value="P:innate immune response"/>
    <property type="evidence" value="ECO:0007669"/>
    <property type="project" value="InterPro"/>
</dbReference>
<organism evidence="3 4">
    <name type="scientific">Tetracentron sinense</name>
    <name type="common">Spur-leaf</name>
    <dbReference type="NCBI Taxonomy" id="13715"/>
    <lineage>
        <taxon>Eukaryota</taxon>
        <taxon>Viridiplantae</taxon>
        <taxon>Streptophyta</taxon>
        <taxon>Embryophyta</taxon>
        <taxon>Tracheophyta</taxon>
        <taxon>Spermatophyta</taxon>
        <taxon>Magnoliopsida</taxon>
        <taxon>Trochodendrales</taxon>
        <taxon>Trochodendraceae</taxon>
        <taxon>Tetracentron</taxon>
    </lineage>
</organism>
<keyword evidence="2" id="KW-0732">Signal</keyword>
<dbReference type="OrthoDB" id="1936010at2759"/>
<dbReference type="EMBL" id="JABCRI010000005">
    <property type="protein sequence ID" value="KAF8406258.1"/>
    <property type="molecule type" value="Genomic_DNA"/>
</dbReference>
<feature type="signal peptide" evidence="2">
    <location>
        <begin position="1"/>
        <end position="27"/>
    </location>
</feature>
<dbReference type="Proteomes" id="UP000655225">
    <property type="component" value="Unassembled WGS sequence"/>
</dbReference>
<reference evidence="3 4" key="1">
    <citation type="submission" date="2020-04" db="EMBL/GenBank/DDBJ databases">
        <title>Plant Genome Project.</title>
        <authorList>
            <person name="Zhang R.-G."/>
        </authorList>
    </citation>
    <scope>NUCLEOTIDE SEQUENCE [LARGE SCALE GENOMIC DNA]</scope>
    <source>
        <strain evidence="3">YNK0</strain>
        <tissue evidence="3">Leaf</tissue>
    </source>
</reference>
<dbReference type="GO" id="GO:0050793">
    <property type="term" value="P:regulation of developmental process"/>
    <property type="evidence" value="ECO:0007669"/>
    <property type="project" value="InterPro"/>
</dbReference>
<evidence type="ECO:0000256" key="2">
    <source>
        <dbReference type="SAM" id="SignalP"/>
    </source>
</evidence>
<evidence type="ECO:0000256" key="1">
    <source>
        <dbReference type="SAM" id="MobiDB-lite"/>
    </source>
</evidence>
<feature type="chain" id="PRO_5032936471" description="Transmembrane protein" evidence="2">
    <location>
        <begin position="28"/>
        <end position="190"/>
    </location>
</feature>
<comment type="caution">
    <text evidence="3">The sequence shown here is derived from an EMBL/GenBank/DDBJ whole genome shotgun (WGS) entry which is preliminary data.</text>
</comment>